<dbReference type="InterPro" id="IPR005225">
    <property type="entry name" value="Small_GTP-bd"/>
</dbReference>
<proteinExistence type="predicted"/>
<dbReference type="Pfam" id="PF00071">
    <property type="entry name" value="Ras"/>
    <property type="match status" value="1"/>
</dbReference>
<organism evidence="4 5">
    <name type="scientific">Leucocoprinus birnbaumii</name>
    <dbReference type="NCBI Taxonomy" id="56174"/>
    <lineage>
        <taxon>Eukaryota</taxon>
        <taxon>Fungi</taxon>
        <taxon>Dikarya</taxon>
        <taxon>Basidiomycota</taxon>
        <taxon>Agaricomycotina</taxon>
        <taxon>Agaricomycetes</taxon>
        <taxon>Agaricomycetidae</taxon>
        <taxon>Agaricales</taxon>
        <taxon>Agaricineae</taxon>
        <taxon>Agaricaceae</taxon>
        <taxon>Leucocoprinus</taxon>
    </lineage>
</organism>
<evidence type="ECO:0000313" key="5">
    <source>
        <dbReference type="Proteomes" id="UP001213000"/>
    </source>
</evidence>
<dbReference type="SUPFAM" id="SSF52540">
    <property type="entry name" value="P-loop containing nucleoside triphosphate hydrolases"/>
    <property type="match status" value="1"/>
</dbReference>
<keyword evidence="2" id="KW-0547">Nucleotide-binding</keyword>
<gene>
    <name evidence="4" type="ORF">NP233_g3086</name>
</gene>
<dbReference type="PRINTS" id="PR00449">
    <property type="entry name" value="RASTRNSFRMNG"/>
</dbReference>
<comment type="subcellular location">
    <subcellularLocation>
        <location evidence="1">Cell membrane</location>
        <topology evidence="1">Lipid-anchor</topology>
        <orientation evidence="1">Cytoplasmic side</orientation>
    </subcellularLocation>
</comment>
<dbReference type="SMART" id="SM00175">
    <property type="entry name" value="RAB"/>
    <property type="match status" value="1"/>
</dbReference>
<dbReference type="InterPro" id="IPR001806">
    <property type="entry name" value="Small_GTPase"/>
</dbReference>
<dbReference type="NCBIfam" id="TIGR00231">
    <property type="entry name" value="small_GTP"/>
    <property type="match status" value="1"/>
</dbReference>
<dbReference type="SMART" id="SM00174">
    <property type="entry name" value="RHO"/>
    <property type="match status" value="1"/>
</dbReference>
<dbReference type="Proteomes" id="UP001213000">
    <property type="component" value="Unassembled WGS sequence"/>
</dbReference>
<accession>A0AAD5W3L4</accession>
<dbReference type="InterPro" id="IPR020849">
    <property type="entry name" value="Small_GTPase_Ras-type"/>
</dbReference>
<dbReference type="SMART" id="SM00173">
    <property type="entry name" value="RAS"/>
    <property type="match status" value="1"/>
</dbReference>
<dbReference type="GO" id="GO:0003924">
    <property type="term" value="F:GTPase activity"/>
    <property type="evidence" value="ECO:0007669"/>
    <property type="project" value="InterPro"/>
</dbReference>
<dbReference type="GO" id="GO:0005886">
    <property type="term" value="C:plasma membrane"/>
    <property type="evidence" value="ECO:0007669"/>
    <property type="project" value="UniProtKB-SubCell"/>
</dbReference>
<name>A0AAD5W3L4_9AGAR</name>
<evidence type="ECO:0000256" key="3">
    <source>
        <dbReference type="ARBA" id="ARBA00023134"/>
    </source>
</evidence>
<dbReference type="Gene3D" id="3.40.50.300">
    <property type="entry name" value="P-loop containing nucleotide triphosphate hydrolases"/>
    <property type="match status" value="1"/>
</dbReference>
<reference evidence="4" key="1">
    <citation type="submission" date="2022-07" db="EMBL/GenBank/DDBJ databases">
        <title>Genome Sequence of Leucocoprinus birnbaumii.</title>
        <authorList>
            <person name="Buettner E."/>
        </authorList>
    </citation>
    <scope>NUCLEOTIDE SEQUENCE</scope>
    <source>
        <strain evidence="4">VT141</strain>
    </source>
</reference>
<keyword evidence="3" id="KW-0342">GTP-binding</keyword>
<evidence type="ECO:0000313" key="4">
    <source>
        <dbReference type="EMBL" id="KAJ3572436.1"/>
    </source>
</evidence>
<dbReference type="PROSITE" id="PS51421">
    <property type="entry name" value="RAS"/>
    <property type="match status" value="1"/>
</dbReference>
<dbReference type="InterPro" id="IPR027417">
    <property type="entry name" value="P-loop_NTPase"/>
</dbReference>
<dbReference type="GO" id="GO:0005525">
    <property type="term" value="F:GTP binding"/>
    <property type="evidence" value="ECO:0007669"/>
    <property type="project" value="UniProtKB-KW"/>
</dbReference>
<dbReference type="AlphaFoldDB" id="A0AAD5W3L4"/>
<evidence type="ECO:0000256" key="2">
    <source>
        <dbReference type="ARBA" id="ARBA00022741"/>
    </source>
</evidence>
<evidence type="ECO:0000256" key="1">
    <source>
        <dbReference type="ARBA" id="ARBA00004342"/>
    </source>
</evidence>
<keyword evidence="5" id="KW-1185">Reference proteome</keyword>
<sequence>MDRNGDTPENHGINLRTDVKDMDHWRIATLGDCAGKSALVQREFDPTIEDITRKELVVDNRASCIEIIDTSGAGEYATLREQAIRAQGLILVYSITSRDTFERIEEYYRSMRRVTKDAGVPFLLVGNKSDLIYERRVTWDEGAALSDRLGCKFFETSAKSGENVDFIFSEAIRSLRAASPSVVHQSALRVMRLQKEIDGIYSELRKTAYGQTVQAKLYEASNEQNQILGPLLAQANSKDLERGEKEELEERIKDEYILCLREFRGYFAEVKAMGIQIGPHIREFYGFPEPERISDKHSAGGVEIVASMKERPITSAFIMGSFLSTPSDQLDETVQDTPSEWDVFATRAILLERFPPELVDEIIHKANYWPVIHGSCHSHFQVHSGVDDSYCCLITPPIPSAKRLVKTRLLSEDQPLLDDVEIDVRRQIQSITFEFTSRDQGWGGDPGLKGPYAGSWTWFEAEIWRPIETDNRNELEVGSSISSTARIKPMMESPTDEALLAAGYIRVKPPDAADTHFPSAWLIQRNMRASDIFQIHQVIWTSDGFLGYDCQEYDDLGDIDIFTSTLSPSLIKISSNREQNLILDSKTVDIHGCGNGLDFIGSLQPGDRIVVNARARFPGWCNRIHGNMTVNVMYRV</sequence>
<comment type="caution">
    <text evidence="4">The sequence shown here is derived from an EMBL/GenBank/DDBJ whole genome shotgun (WGS) entry which is preliminary data.</text>
</comment>
<dbReference type="PROSITE" id="PS51419">
    <property type="entry name" value="RAB"/>
    <property type="match status" value="1"/>
</dbReference>
<dbReference type="EMBL" id="JANIEX010000142">
    <property type="protein sequence ID" value="KAJ3572436.1"/>
    <property type="molecule type" value="Genomic_DNA"/>
</dbReference>
<dbReference type="PANTHER" id="PTHR24070">
    <property type="entry name" value="RAS, DI-RAS, AND RHEB FAMILY MEMBERS OF SMALL GTPASE SUPERFAMILY"/>
    <property type="match status" value="1"/>
</dbReference>
<dbReference type="GO" id="GO:0007165">
    <property type="term" value="P:signal transduction"/>
    <property type="evidence" value="ECO:0007669"/>
    <property type="project" value="InterPro"/>
</dbReference>
<protein>
    <submittedName>
        <fullName evidence="4">Uncharacterized protein</fullName>
    </submittedName>
</protein>